<evidence type="ECO:0000256" key="5">
    <source>
        <dbReference type="ARBA" id="ARBA00022989"/>
    </source>
</evidence>
<evidence type="ECO:0000259" key="8">
    <source>
        <dbReference type="PROSITE" id="PS50928"/>
    </source>
</evidence>
<feature type="transmembrane region" description="Helical" evidence="7">
    <location>
        <begin position="12"/>
        <end position="34"/>
    </location>
</feature>
<sequence length="286" mass="31823">MKPSRLGSVAAQVFMIVMLVLWVTPVLFALYVALRPIEETNAHGYVSLPDRLTLDNFQAAWNQSDMWHFFLNSLYITVPAVLLTLFLASSFAYVVSRLRFRWNIALLILFTAGNLLPQQVIITPLFRLYLAIPLPHWLSESGLMYNSYLGLIVINVAFQLGFCVFVLSNYMKTLPAELDEAAIVDGAGVWTRYWRLTLPLCRPALAALATLLTTWIYNDFFWAITLISTGDKRPVTSALANLQGQFVANQNMIAAAALIAAIPTLIVYVALQKQFIAGLSLGSTKG</sequence>
<dbReference type="Proteomes" id="UP001595912">
    <property type="component" value="Unassembled WGS sequence"/>
</dbReference>
<dbReference type="RefSeq" id="WP_380125004.1">
    <property type="nucleotide sequence ID" value="NZ_JBHSIU010000066.1"/>
</dbReference>
<feature type="transmembrane region" description="Helical" evidence="7">
    <location>
        <begin position="252"/>
        <end position="271"/>
    </location>
</feature>
<feature type="transmembrane region" description="Helical" evidence="7">
    <location>
        <begin position="146"/>
        <end position="167"/>
    </location>
</feature>
<feature type="transmembrane region" description="Helical" evidence="7">
    <location>
        <begin position="74"/>
        <end position="95"/>
    </location>
</feature>
<proteinExistence type="inferred from homology"/>
<dbReference type="InterPro" id="IPR000515">
    <property type="entry name" value="MetI-like"/>
</dbReference>
<evidence type="ECO:0000256" key="2">
    <source>
        <dbReference type="ARBA" id="ARBA00022448"/>
    </source>
</evidence>
<protein>
    <submittedName>
        <fullName evidence="9">Carbohydrate ABC transporter permease</fullName>
    </submittedName>
</protein>
<dbReference type="Gene3D" id="1.10.3720.10">
    <property type="entry name" value="MetI-like"/>
    <property type="match status" value="1"/>
</dbReference>
<keyword evidence="4 7" id="KW-0812">Transmembrane</keyword>
<feature type="transmembrane region" description="Helical" evidence="7">
    <location>
        <begin position="102"/>
        <end position="126"/>
    </location>
</feature>
<keyword evidence="10" id="KW-1185">Reference proteome</keyword>
<evidence type="ECO:0000313" key="9">
    <source>
        <dbReference type="EMBL" id="MFC5004791.1"/>
    </source>
</evidence>
<evidence type="ECO:0000313" key="10">
    <source>
        <dbReference type="Proteomes" id="UP001595912"/>
    </source>
</evidence>
<evidence type="ECO:0000256" key="7">
    <source>
        <dbReference type="RuleBase" id="RU363032"/>
    </source>
</evidence>
<keyword evidence="3" id="KW-1003">Cell membrane</keyword>
<feature type="domain" description="ABC transmembrane type-1" evidence="8">
    <location>
        <begin position="70"/>
        <end position="271"/>
    </location>
</feature>
<reference evidence="10" key="1">
    <citation type="journal article" date="2019" name="Int. J. Syst. Evol. Microbiol.">
        <title>The Global Catalogue of Microorganisms (GCM) 10K type strain sequencing project: providing services to taxonomists for standard genome sequencing and annotation.</title>
        <authorList>
            <consortium name="The Broad Institute Genomics Platform"/>
            <consortium name="The Broad Institute Genome Sequencing Center for Infectious Disease"/>
            <person name="Wu L."/>
            <person name="Ma J."/>
        </authorList>
    </citation>
    <scope>NUCLEOTIDE SEQUENCE [LARGE SCALE GENOMIC DNA]</scope>
    <source>
        <strain evidence="10">CGMCC 4.7152</strain>
    </source>
</reference>
<evidence type="ECO:0000256" key="3">
    <source>
        <dbReference type="ARBA" id="ARBA00022475"/>
    </source>
</evidence>
<dbReference type="CDD" id="cd06261">
    <property type="entry name" value="TM_PBP2"/>
    <property type="match status" value="1"/>
</dbReference>
<gene>
    <name evidence="9" type="ORF">ACFPIJ_44065</name>
</gene>
<dbReference type="PANTHER" id="PTHR43744">
    <property type="entry name" value="ABC TRANSPORTER PERMEASE PROTEIN MG189-RELATED-RELATED"/>
    <property type="match status" value="1"/>
</dbReference>
<name>A0ABV9WAL7_9ACTN</name>
<accession>A0ABV9WAL7</accession>
<dbReference type="PROSITE" id="PS50928">
    <property type="entry name" value="ABC_TM1"/>
    <property type="match status" value="1"/>
</dbReference>
<keyword evidence="6 7" id="KW-0472">Membrane</keyword>
<comment type="subcellular location">
    <subcellularLocation>
        <location evidence="1 7">Cell membrane</location>
        <topology evidence="1 7">Multi-pass membrane protein</topology>
    </subcellularLocation>
</comment>
<feature type="transmembrane region" description="Helical" evidence="7">
    <location>
        <begin position="200"/>
        <end position="217"/>
    </location>
</feature>
<organism evidence="9 10">
    <name type="scientific">Dactylosporangium cerinum</name>
    <dbReference type="NCBI Taxonomy" id="1434730"/>
    <lineage>
        <taxon>Bacteria</taxon>
        <taxon>Bacillati</taxon>
        <taxon>Actinomycetota</taxon>
        <taxon>Actinomycetes</taxon>
        <taxon>Micromonosporales</taxon>
        <taxon>Micromonosporaceae</taxon>
        <taxon>Dactylosporangium</taxon>
    </lineage>
</organism>
<comment type="similarity">
    <text evidence="7">Belongs to the binding-protein-dependent transport system permease family.</text>
</comment>
<evidence type="ECO:0000256" key="1">
    <source>
        <dbReference type="ARBA" id="ARBA00004651"/>
    </source>
</evidence>
<keyword evidence="5 7" id="KW-1133">Transmembrane helix</keyword>
<keyword evidence="2 7" id="KW-0813">Transport</keyword>
<dbReference type="SUPFAM" id="SSF161098">
    <property type="entry name" value="MetI-like"/>
    <property type="match status" value="1"/>
</dbReference>
<comment type="caution">
    <text evidence="9">The sequence shown here is derived from an EMBL/GenBank/DDBJ whole genome shotgun (WGS) entry which is preliminary data.</text>
</comment>
<dbReference type="EMBL" id="JBHSIU010000066">
    <property type="protein sequence ID" value="MFC5004791.1"/>
    <property type="molecule type" value="Genomic_DNA"/>
</dbReference>
<dbReference type="InterPro" id="IPR035906">
    <property type="entry name" value="MetI-like_sf"/>
</dbReference>
<dbReference type="Pfam" id="PF00528">
    <property type="entry name" value="BPD_transp_1"/>
    <property type="match status" value="1"/>
</dbReference>
<evidence type="ECO:0000256" key="4">
    <source>
        <dbReference type="ARBA" id="ARBA00022692"/>
    </source>
</evidence>
<evidence type="ECO:0000256" key="6">
    <source>
        <dbReference type="ARBA" id="ARBA00023136"/>
    </source>
</evidence>